<sequence length="37" mass="4394">MFSLKFAYVAELDVALHEAIRYYNEQQINPKLKHLSL</sequence>
<dbReference type="Proteomes" id="UP000247594">
    <property type="component" value="Unassembled WGS sequence"/>
</dbReference>
<dbReference type="AlphaFoldDB" id="A0AAE5TK33"/>
<proteinExistence type="predicted"/>
<dbReference type="EMBL" id="QJPJ01000010">
    <property type="protein sequence ID" value="PXZ38797.1"/>
    <property type="molecule type" value="Genomic_DNA"/>
</dbReference>
<protein>
    <recommendedName>
        <fullName evidence="3">Integrase catalytic domain-containing protein</fullName>
    </recommendedName>
</protein>
<dbReference type="GO" id="GO:0015074">
    <property type="term" value="P:DNA integration"/>
    <property type="evidence" value="ECO:0007669"/>
    <property type="project" value="InterPro"/>
</dbReference>
<name>A0AAE5TK33_AVIPA</name>
<dbReference type="RefSeq" id="WP_110479557.1">
    <property type="nucleotide sequence ID" value="NZ_CP081939.1"/>
</dbReference>
<comment type="caution">
    <text evidence="1">The sequence shown here is derived from an EMBL/GenBank/DDBJ whole genome shotgun (WGS) entry which is preliminary data.</text>
</comment>
<reference evidence="1 2" key="1">
    <citation type="submission" date="2018-06" db="EMBL/GenBank/DDBJ databases">
        <authorList>
            <person name="Teymurazov M."/>
            <person name="Kislichkina A."/>
            <person name="Abaymova A."/>
            <person name="Mukhina T."/>
            <person name="Mayskaya N."/>
            <person name="Svetoch E."/>
            <person name="Bogun A."/>
        </authorList>
    </citation>
    <scope>NUCLEOTIDE SEQUENCE [LARGE SCALE GENOMIC DNA]</scope>
    <source>
        <strain evidence="1 2">SCPM-O-B-8406</strain>
    </source>
</reference>
<evidence type="ECO:0000313" key="2">
    <source>
        <dbReference type="Proteomes" id="UP000247594"/>
    </source>
</evidence>
<accession>A0AAE5TK33</accession>
<evidence type="ECO:0008006" key="3">
    <source>
        <dbReference type="Google" id="ProtNLM"/>
    </source>
</evidence>
<evidence type="ECO:0000313" key="1">
    <source>
        <dbReference type="EMBL" id="PXZ38797.1"/>
    </source>
</evidence>
<gene>
    <name evidence="1" type="ORF">DM482_07290</name>
</gene>
<organism evidence="1 2">
    <name type="scientific">Avibacterium paragallinarum</name>
    <name type="common">Haemophilus gallinarum</name>
    <dbReference type="NCBI Taxonomy" id="728"/>
    <lineage>
        <taxon>Bacteria</taxon>
        <taxon>Pseudomonadati</taxon>
        <taxon>Pseudomonadota</taxon>
        <taxon>Gammaproteobacteria</taxon>
        <taxon>Pasteurellales</taxon>
        <taxon>Pasteurellaceae</taxon>
        <taxon>Avibacterium</taxon>
    </lineage>
</organism>